<protein>
    <submittedName>
        <fullName evidence="2">Lactate permease</fullName>
    </submittedName>
</protein>
<proteinExistence type="predicted"/>
<evidence type="ECO:0000256" key="1">
    <source>
        <dbReference type="SAM" id="Phobius"/>
    </source>
</evidence>
<dbReference type="KEGG" id="sbal:HUE88_02015"/>
<keyword evidence="1" id="KW-0812">Transmembrane</keyword>
<keyword evidence="1" id="KW-1133">Transmembrane helix</keyword>
<organism evidence="2 3">
    <name type="scientific">Candidatus Sulfurimonas baltica</name>
    <dbReference type="NCBI Taxonomy" id="2740404"/>
    <lineage>
        <taxon>Bacteria</taxon>
        <taxon>Pseudomonadati</taxon>
        <taxon>Campylobacterota</taxon>
        <taxon>Epsilonproteobacteria</taxon>
        <taxon>Campylobacterales</taxon>
        <taxon>Sulfurimonadaceae</taxon>
        <taxon>Sulfurimonas</taxon>
    </lineage>
</organism>
<evidence type="ECO:0000313" key="2">
    <source>
        <dbReference type="EMBL" id="QOY52495.1"/>
    </source>
</evidence>
<dbReference type="EMBL" id="CP054492">
    <property type="protein sequence ID" value="QOY52495.1"/>
    <property type="molecule type" value="Genomic_DNA"/>
</dbReference>
<accession>A0A7S7LW85</accession>
<keyword evidence="3" id="KW-1185">Reference proteome</keyword>
<keyword evidence="1" id="KW-0472">Membrane</keyword>
<name>A0A7S7LW85_9BACT</name>
<dbReference type="Proteomes" id="UP000593994">
    <property type="component" value="Chromosome"/>
</dbReference>
<dbReference type="RefSeq" id="WP_194370585.1">
    <property type="nucleotide sequence ID" value="NZ_CP054492.1"/>
</dbReference>
<feature type="transmembrane region" description="Helical" evidence="1">
    <location>
        <begin position="481"/>
        <end position="502"/>
    </location>
</feature>
<evidence type="ECO:0000313" key="3">
    <source>
        <dbReference type="Proteomes" id="UP000593994"/>
    </source>
</evidence>
<dbReference type="AlphaFoldDB" id="A0A7S7LW85"/>
<sequence length="535" mass="60693">MSRVDRHNRRKNLKQKVLIKGNLNNTSIAEVYASFDEHYDFKYDFNVSKDEAEDFLVKFKKDFNDERFNQLINDCKKEVINSIVTPFGLGKVVAAYDKAGGNVDTIHNVRNKDFIDSDGIEYKNGVYATDEAKLNYDDKGDYISKDYHDNNSNYADERQKNTQLKEEGKLVDGYTGNLFDKDTNDQVEHVIAAKEVHDDDGRVLAGLDGSELANKDSNFTATSQSVNGSKQEDSATDFLNRVQINKEKINNLEAKQDLTPEEEKGLARLKRVTEVDEEKVKELDDKARKEYDKEINEKYYTSGKFAKDTVLAGGKEGAKMGIQQALGLIITEFFTAVFDEILDIYKNGFTHGFDDDRFFVVLKDRLKKIATRVSAKWKEAAIAFKDGFISGFISNLATTVINMFVTTGKRVIRIIREGMFSLFRAVKLLTFPPENMSYEDAMHEAKKLIASGLIVSLGVMAEEYIDKLIRGTAFLEPFADVITAVFVGAITGLSITMVVYYIDKKKNDKEMLRALMSDTNQKFDNLDILLVQLKY</sequence>
<reference evidence="2 3" key="1">
    <citation type="submission" date="2020-05" db="EMBL/GenBank/DDBJ databases">
        <title>Sulfurimonas marisnigri, sp. nov., and Sulfurimonas baltica, sp. nov., manganese oxide reducing chemolithoautotrophs of the class Epsilonproteobacteria isolated from the pelagic redoxclines of the Black and Baltic Seas and emended description of the genus Sulfurimonas.</title>
        <authorList>
            <person name="Henkel J.V."/>
            <person name="Laudan C."/>
            <person name="Werner J."/>
            <person name="Neu T."/>
            <person name="Plewe S."/>
            <person name="Sproer C."/>
            <person name="Bunk B."/>
            <person name="Schulz-Vogt H.N."/>
        </authorList>
    </citation>
    <scope>NUCLEOTIDE SEQUENCE [LARGE SCALE GENOMIC DNA]</scope>
    <source>
        <strain evidence="2 3">GD2</strain>
    </source>
</reference>
<gene>
    <name evidence="2" type="ORF">HUE88_02015</name>
</gene>